<evidence type="ECO:0000256" key="1">
    <source>
        <dbReference type="SAM" id="MobiDB-lite"/>
    </source>
</evidence>
<name>A0A1Y2HFC9_9FUNG</name>
<evidence type="ECO:0000313" key="3">
    <source>
        <dbReference type="Proteomes" id="UP000193411"/>
    </source>
</evidence>
<feature type="compositionally biased region" description="Polar residues" evidence="1">
    <location>
        <begin position="247"/>
        <end position="259"/>
    </location>
</feature>
<keyword evidence="3" id="KW-1185">Reference proteome</keyword>
<dbReference type="AlphaFoldDB" id="A0A1Y2HFC9"/>
<comment type="caution">
    <text evidence="2">The sequence shown here is derived from an EMBL/GenBank/DDBJ whole genome shotgun (WGS) entry which is preliminary data.</text>
</comment>
<accession>A0A1Y2HFC9</accession>
<organism evidence="2 3">
    <name type="scientific">Catenaria anguillulae PL171</name>
    <dbReference type="NCBI Taxonomy" id="765915"/>
    <lineage>
        <taxon>Eukaryota</taxon>
        <taxon>Fungi</taxon>
        <taxon>Fungi incertae sedis</taxon>
        <taxon>Blastocladiomycota</taxon>
        <taxon>Blastocladiomycetes</taxon>
        <taxon>Blastocladiales</taxon>
        <taxon>Catenariaceae</taxon>
        <taxon>Catenaria</taxon>
    </lineage>
</organism>
<dbReference type="EMBL" id="MCFL01000037">
    <property type="protein sequence ID" value="ORZ33286.1"/>
    <property type="molecule type" value="Genomic_DNA"/>
</dbReference>
<protein>
    <submittedName>
        <fullName evidence="2">Uncharacterized protein</fullName>
    </submittedName>
</protein>
<evidence type="ECO:0000313" key="2">
    <source>
        <dbReference type="EMBL" id="ORZ33286.1"/>
    </source>
</evidence>
<feature type="region of interest" description="Disordered" evidence="1">
    <location>
        <begin position="184"/>
        <end position="259"/>
    </location>
</feature>
<feature type="region of interest" description="Disordered" evidence="1">
    <location>
        <begin position="58"/>
        <end position="146"/>
    </location>
</feature>
<gene>
    <name evidence="2" type="ORF">BCR44DRAFT_1438681</name>
</gene>
<proteinExistence type="predicted"/>
<dbReference type="Proteomes" id="UP000193411">
    <property type="component" value="Unassembled WGS sequence"/>
</dbReference>
<feature type="compositionally biased region" description="Polar residues" evidence="1">
    <location>
        <begin position="204"/>
        <end position="219"/>
    </location>
</feature>
<sequence length="293" mass="30884">MKAEACDRPSMQDLAAGGVAASGVGQTTLTAAFPALLQHSASCSLPARAITNQFTPAAARTGRPWNPSDHPSLDAVVPSSRPRLLPRRSRQRANTEFHKTSVSPNAETDSADGPSLTKRRNASRAHQAPKSTKKKRKGNGKKDWAIARPRINGRYVSYEEYAEHHGLDINSTIEAFRPAKAMKCDPAASGQNDASGDDPGAPIPSSNADPGSSDNQENTPFPCDERRRNDSLPAFEEVVHSDPAPSGSPSLAHSLSGTFCSPDVADMNMASSEAAGQGSNNAFLLGSSALLSN</sequence>
<reference evidence="2 3" key="1">
    <citation type="submission" date="2016-07" db="EMBL/GenBank/DDBJ databases">
        <title>Pervasive Adenine N6-methylation of Active Genes in Fungi.</title>
        <authorList>
            <consortium name="DOE Joint Genome Institute"/>
            <person name="Mondo S.J."/>
            <person name="Dannebaum R.O."/>
            <person name="Kuo R.C."/>
            <person name="Labutti K."/>
            <person name="Haridas S."/>
            <person name="Kuo A."/>
            <person name="Salamov A."/>
            <person name="Ahrendt S.R."/>
            <person name="Lipzen A."/>
            <person name="Sullivan W."/>
            <person name="Andreopoulos W.B."/>
            <person name="Clum A."/>
            <person name="Lindquist E."/>
            <person name="Daum C."/>
            <person name="Ramamoorthy G.K."/>
            <person name="Gryganskyi A."/>
            <person name="Culley D."/>
            <person name="Magnuson J.K."/>
            <person name="James T.Y."/>
            <person name="O'Malley M.A."/>
            <person name="Stajich J.E."/>
            <person name="Spatafora J.W."/>
            <person name="Visel A."/>
            <person name="Grigoriev I.V."/>
        </authorList>
    </citation>
    <scope>NUCLEOTIDE SEQUENCE [LARGE SCALE GENOMIC DNA]</scope>
    <source>
        <strain evidence="2 3">PL171</strain>
    </source>
</reference>